<dbReference type="EMBL" id="LCAG01000003">
    <property type="protein sequence ID" value="KKR87669.1"/>
    <property type="molecule type" value="Genomic_DNA"/>
</dbReference>
<reference evidence="1 2" key="1">
    <citation type="journal article" date="2015" name="Nature">
        <title>rRNA introns, odd ribosomes, and small enigmatic genomes across a large radiation of phyla.</title>
        <authorList>
            <person name="Brown C.T."/>
            <person name="Hug L.A."/>
            <person name="Thomas B.C."/>
            <person name="Sharon I."/>
            <person name="Castelle C.J."/>
            <person name="Singh A."/>
            <person name="Wilkins M.J."/>
            <person name="Williams K.H."/>
            <person name="Banfield J.F."/>
        </authorList>
    </citation>
    <scope>NUCLEOTIDE SEQUENCE [LARGE SCALE GENOMIC DNA]</scope>
</reference>
<comment type="caution">
    <text evidence="1">The sequence shown here is derived from an EMBL/GenBank/DDBJ whole genome shotgun (WGS) entry which is preliminary data.</text>
</comment>
<name>A0A0G0UFK4_9BACT</name>
<evidence type="ECO:0000313" key="2">
    <source>
        <dbReference type="Proteomes" id="UP000034854"/>
    </source>
</evidence>
<sequence>MIIMNYLKFNYINIIKFESGFASSNFSYERKGNTKGKPWLSLRV</sequence>
<protein>
    <submittedName>
        <fullName evidence="1">Uncharacterized protein</fullName>
    </submittedName>
</protein>
<accession>A0A0G0UFK4</accession>
<organism evidence="1 2">
    <name type="scientific">Candidatus Curtissbacteria bacterium GW2011_GWA1_41_11</name>
    <dbReference type="NCBI Taxonomy" id="1618409"/>
    <lineage>
        <taxon>Bacteria</taxon>
        <taxon>Candidatus Curtissiibacteriota</taxon>
    </lineage>
</organism>
<evidence type="ECO:0000313" key="1">
    <source>
        <dbReference type="EMBL" id="KKR87669.1"/>
    </source>
</evidence>
<gene>
    <name evidence="1" type="ORF">UU34_C0003G0011</name>
</gene>
<dbReference type="Proteomes" id="UP000034854">
    <property type="component" value="Unassembled WGS sequence"/>
</dbReference>
<proteinExistence type="predicted"/>
<dbReference type="AlphaFoldDB" id="A0A0G0UFK4"/>